<proteinExistence type="inferred from homology"/>
<keyword evidence="3" id="KW-0479">Metal-binding</keyword>
<evidence type="ECO:0000256" key="5">
    <source>
        <dbReference type="ARBA" id="ARBA00034496"/>
    </source>
</evidence>
<dbReference type="GO" id="GO:0019825">
    <property type="term" value="F:oxygen binding"/>
    <property type="evidence" value="ECO:0007669"/>
    <property type="project" value="InterPro"/>
</dbReference>
<dbReference type="InterPro" id="IPR009050">
    <property type="entry name" value="Globin-like_sf"/>
</dbReference>
<protein>
    <submittedName>
        <fullName evidence="6">Uncharacterized protein</fullName>
    </submittedName>
</protein>
<dbReference type="GO" id="GO:0020037">
    <property type="term" value="F:heme binding"/>
    <property type="evidence" value="ECO:0007669"/>
    <property type="project" value="InterPro"/>
</dbReference>
<evidence type="ECO:0000256" key="3">
    <source>
        <dbReference type="ARBA" id="ARBA00022723"/>
    </source>
</evidence>
<dbReference type="AlphaFoldDB" id="A0AAE1S885"/>
<evidence type="ECO:0000256" key="1">
    <source>
        <dbReference type="ARBA" id="ARBA00022448"/>
    </source>
</evidence>
<gene>
    <name evidence="6" type="ORF">RND71_016297</name>
</gene>
<keyword evidence="2" id="KW-0349">Heme</keyword>
<dbReference type="GO" id="GO:0005344">
    <property type="term" value="F:oxygen carrier activity"/>
    <property type="evidence" value="ECO:0007669"/>
    <property type="project" value="InterPro"/>
</dbReference>
<dbReference type="EMBL" id="JAVYJV010000008">
    <property type="protein sequence ID" value="KAK4364939.1"/>
    <property type="molecule type" value="Genomic_DNA"/>
</dbReference>
<dbReference type="Pfam" id="PF01152">
    <property type="entry name" value="Bac_globin"/>
    <property type="match status" value="1"/>
</dbReference>
<keyword evidence="1" id="KW-0813">Transport</keyword>
<dbReference type="SUPFAM" id="SSF46458">
    <property type="entry name" value="Globin-like"/>
    <property type="match status" value="1"/>
</dbReference>
<keyword evidence="7" id="KW-1185">Reference proteome</keyword>
<accession>A0AAE1S885</accession>
<dbReference type="InterPro" id="IPR044203">
    <property type="entry name" value="GlbO/GLB3-like"/>
</dbReference>
<dbReference type="InterPro" id="IPR012292">
    <property type="entry name" value="Globin/Proto"/>
</dbReference>
<dbReference type="GO" id="GO:0046872">
    <property type="term" value="F:metal ion binding"/>
    <property type="evidence" value="ECO:0007669"/>
    <property type="project" value="UniProtKB-KW"/>
</dbReference>
<keyword evidence="4" id="KW-0408">Iron</keyword>
<dbReference type="PANTHER" id="PTHR47366">
    <property type="entry name" value="TWO-ON-TWO HEMOGLOBIN-3"/>
    <property type="match status" value="1"/>
</dbReference>
<dbReference type="PANTHER" id="PTHR47366:SF3">
    <property type="entry name" value="HEMOGLOBIN"/>
    <property type="match status" value="1"/>
</dbReference>
<name>A0AAE1S885_9SOLA</name>
<evidence type="ECO:0000256" key="4">
    <source>
        <dbReference type="ARBA" id="ARBA00023004"/>
    </source>
</evidence>
<dbReference type="Gene3D" id="1.10.490.10">
    <property type="entry name" value="Globins"/>
    <property type="match status" value="1"/>
</dbReference>
<evidence type="ECO:0000313" key="6">
    <source>
        <dbReference type="EMBL" id="KAK4364939.1"/>
    </source>
</evidence>
<dbReference type="InterPro" id="IPR001486">
    <property type="entry name" value="Hemoglobin_trunc"/>
</dbReference>
<reference evidence="6" key="1">
    <citation type="submission" date="2023-12" db="EMBL/GenBank/DDBJ databases">
        <title>Genome assembly of Anisodus tanguticus.</title>
        <authorList>
            <person name="Wang Y.-J."/>
        </authorList>
    </citation>
    <scope>NUCLEOTIDE SEQUENCE</scope>
    <source>
        <strain evidence="6">KB-2021</strain>
        <tissue evidence="6">Leaf</tissue>
    </source>
</reference>
<evidence type="ECO:0000256" key="2">
    <source>
        <dbReference type="ARBA" id="ARBA00022617"/>
    </source>
</evidence>
<organism evidence="6 7">
    <name type="scientific">Anisodus tanguticus</name>
    <dbReference type="NCBI Taxonomy" id="243964"/>
    <lineage>
        <taxon>Eukaryota</taxon>
        <taxon>Viridiplantae</taxon>
        <taxon>Streptophyta</taxon>
        <taxon>Embryophyta</taxon>
        <taxon>Tracheophyta</taxon>
        <taxon>Spermatophyta</taxon>
        <taxon>Magnoliopsida</taxon>
        <taxon>eudicotyledons</taxon>
        <taxon>Gunneridae</taxon>
        <taxon>Pentapetalae</taxon>
        <taxon>asterids</taxon>
        <taxon>lamiids</taxon>
        <taxon>Solanales</taxon>
        <taxon>Solanaceae</taxon>
        <taxon>Solanoideae</taxon>
        <taxon>Hyoscyameae</taxon>
        <taxon>Anisodus</taxon>
    </lineage>
</organism>
<dbReference type="Proteomes" id="UP001291623">
    <property type="component" value="Unassembled WGS sequence"/>
</dbReference>
<comment type="similarity">
    <text evidence="5">Belongs to the truncated hemoglobin family. Group II subfamily.</text>
</comment>
<evidence type="ECO:0000313" key="7">
    <source>
        <dbReference type="Proteomes" id="UP001291623"/>
    </source>
</evidence>
<sequence length="93" mass="10869">MLEKKRVTFFSRYTNDGYEQTQRAHMPHVIISFVFLPQYSHVSRVLATIFTCHTALIGRHRTFPVTHKAAERWLHHMQQALDSAADIDEDSKT</sequence>
<comment type="caution">
    <text evidence="6">The sequence shown here is derived from an EMBL/GenBank/DDBJ whole genome shotgun (WGS) entry which is preliminary data.</text>
</comment>